<comment type="caution">
    <text evidence="14">The sequence shown here is derived from an EMBL/GenBank/DDBJ whole genome shotgun (WGS) entry which is preliminary data.</text>
</comment>
<dbReference type="InterPro" id="IPR051760">
    <property type="entry name" value="KMT5A"/>
</dbReference>
<dbReference type="Gene3D" id="2.170.270.10">
    <property type="entry name" value="SET domain"/>
    <property type="match status" value="1"/>
</dbReference>
<dbReference type="InterPro" id="IPR047266">
    <property type="entry name" value="KMT5A-like_SET"/>
</dbReference>
<keyword evidence="7" id="KW-0949">S-adenosyl-L-methionine</keyword>
<evidence type="ECO:0000256" key="9">
    <source>
        <dbReference type="ARBA" id="ARBA00023015"/>
    </source>
</evidence>
<evidence type="ECO:0000256" key="5">
    <source>
        <dbReference type="ARBA" id="ARBA00022603"/>
    </source>
</evidence>
<dbReference type="PROSITE" id="PS51571">
    <property type="entry name" value="SAM_MT43_PR_SET"/>
    <property type="match status" value="1"/>
</dbReference>
<keyword evidence="15" id="KW-1185">Reference proteome</keyword>
<dbReference type="PROSITE" id="PS50280">
    <property type="entry name" value="SET"/>
    <property type="match status" value="1"/>
</dbReference>
<dbReference type="PANTHER" id="PTHR46167:SF1">
    <property type="entry name" value="N-LYSINE METHYLTRANSFERASE KMT5A"/>
    <property type="match status" value="1"/>
</dbReference>
<dbReference type="Pfam" id="PF00856">
    <property type="entry name" value="SET"/>
    <property type="match status" value="1"/>
</dbReference>
<evidence type="ECO:0000256" key="6">
    <source>
        <dbReference type="ARBA" id="ARBA00022679"/>
    </source>
</evidence>
<gene>
    <name evidence="14" type="ORF">MHI_LOCUS67284</name>
</gene>
<keyword evidence="4" id="KW-0158">Chromosome</keyword>
<dbReference type="Proteomes" id="UP000752696">
    <property type="component" value="Unassembled WGS sequence"/>
</dbReference>
<keyword evidence="10" id="KW-0804">Transcription</keyword>
<reference evidence="14" key="1">
    <citation type="submission" date="2020-07" db="EMBL/GenBank/DDBJ databases">
        <authorList>
            <person name="Nazaruddin N."/>
        </authorList>
    </citation>
    <scope>NUCLEOTIDE SEQUENCE</scope>
</reference>
<evidence type="ECO:0000256" key="3">
    <source>
        <dbReference type="ARBA" id="ARBA00012187"/>
    </source>
</evidence>
<keyword evidence="6" id="KW-0808">Transferase</keyword>
<organism evidence="14 15">
    <name type="scientific">Heterotrigona itama</name>
    <dbReference type="NCBI Taxonomy" id="395501"/>
    <lineage>
        <taxon>Eukaryota</taxon>
        <taxon>Metazoa</taxon>
        <taxon>Ecdysozoa</taxon>
        <taxon>Arthropoda</taxon>
        <taxon>Hexapoda</taxon>
        <taxon>Insecta</taxon>
        <taxon>Pterygota</taxon>
        <taxon>Neoptera</taxon>
        <taxon>Endopterygota</taxon>
        <taxon>Hymenoptera</taxon>
        <taxon>Apocrita</taxon>
        <taxon>Aculeata</taxon>
        <taxon>Apoidea</taxon>
        <taxon>Anthophila</taxon>
        <taxon>Apidae</taxon>
        <taxon>Heterotrigona</taxon>
    </lineage>
</organism>
<evidence type="ECO:0000259" key="13">
    <source>
        <dbReference type="PROSITE" id="PS50280"/>
    </source>
</evidence>
<evidence type="ECO:0000256" key="12">
    <source>
        <dbReference type="ARBA" id="ARBA00047784"/>
    </source>
</evidence>
<evidence type="ECO:0000256" key="4">
    <source>
        <dbReference type="ARBA" id="ARBA00022454"/>
    </source>
</evidence>
<keyword evidence="5" id="KW-0489">Methyltransferase</keyword>
<dbReference type="SMART" id="SM00317">
    <property type="entry name" value="SET"/>
    <property type="match status" value="1"/>
</dbReference>
<dbReference type="InterPro" id="IPR016858">
    <property type="entry name" value="KMT5A-like"/>
</dbReference>
<dbReference type="OrthoDB" id="5560686at2759"/>
<feature type="domain" description="SET" evidence="13">
    <location>
        <begin position="230"/>
        <end position="349"/>
    </location>
</feature>
<comment type="catalytic activity">
    <reaction evidence="12">
        <text>L-lysyl(20)-[histone H4] + S-adenosyl-L-methionine = N(6)-methyl-L-lysyl(20)-[histone H4] + S-adenosyl-L-homocysteine + H(+)</text>
        <dbReference type="Rhea" id="RHEA:60344"/>
        <dbReference type="Rhea" id="RHEA-COMP:15554"/>
        <dbReference type="Rhea" id="RHEA-COMP:15555"/>
        <dbReference type="ChEBI" id="CHEBI:15378"/>
        <dbReference type="ChEBI" id="CHEBI:29969"/>
        <dbReference type="ChEBI" id="CHEBI:57856"/>
        <dbReference type="ChEBI" id="CHEBI:59789"/>
        <dbReference type="ChEBI" id="CHEBI:61929"/>
        <dbReference type="EC" id="2.1.1.361"/>
    </reaction>
</comment>
<evidence type="ECO:0000313" key="14">
    <source>
        <dbReference type="EMBL" id="CAD1468766.1"/>
    </source>
</evidence>
<dbReference type="GO" id="GO:0005700">
    <property type="term" value="C:polytene chromosome"/>
    <property type="evidence" value="ECO:0007669"/>
    <property type="project" value="TreeGrafter"/>
</dbReference>
<evidence type="ECO:0000256" key="8">
    <source>
        <dbReference type="ARBA" id="ARBA00022853"/>
    </source>
</evidence>
<dbReference type="GO" id="GO:0032259">
    <property type="term" value="P:methylation"/>
    <property type="evidence" value="ECO:0007669"/>
    <property type="project" value="UniProtKB-KW"/>
</dbReference>
<dbReference type="InterPro" id="IPR046341">
    <property type="entry name" value="SET_dom_sf"/>
</dbReference>
<name>A0A6V7GUP4_9HYME</name>
<dbReference type="EMBL" id="CAJDYZ010001331">
    <property type="protein sequence ID" value="CAD1468766.1"/>
    <property type="molecule type" value="Genomic_DNA"/>
</dbReference>
<evidence type="ECO:0000256" key="10">
    <source>
        <dbReference type="ARBA" id="ARBA00023163"/>
    </source>
</evidence>
<dbReference type="SUPFAM" id="SSF82199">
    <property type="entry name" value="SET domain"/>
    <property type="match status" value="1"/>
</dbReference>
<evidence type="ECO:0000256" key="7">
    <source>
        <dbReference type="ARBA" id="ARBA00022691"/>
    </source>
</evidence>
<evidence type="ECO:0000313" key="15">
    <source>
        <dbReference type="Proteomes" id="UP000752696"/>
    </source>
</evidence>
<dbReference type="EC" id="2.1.1.361" evidence="3"/>
<accession>A0A6V7GUP4</accession>
<dbReference type="GO" id="GO:0140944">
    <property type="term" value="F:histone H4K20 monomethyltransferase activity"/>
    <property type="evidence" value="ECO:0007669"/>
    <property type="project" value="UniProtKB-EC"/>
</dbReference>
<keyword evidence="8" id="KW-0156">Chromatin regulator</keyword>
<sequence length="364" mass="41247">RRKRVQTKNIVRTRAALSSQCEANSLMKKEAKLNVSKSVKNVNSGEVHSISEEHKSPACINSFLYAQIADVSTNEASTMPIEENFFRTEGTSDVQDDILIDAGQFKTDETPVAVPIHGPSTPHRINMPSSELEDLDDRNANENMHKKSVVTSALNLEQQSFKKSASHNRRKLNSNQSAINRSIDLLNAKSTNHKLTDYFPVRRSVRKSKKAVLEEKQRDMENKVLCQVEEGLEIKYFAGKGRGILTTREFMKGEFVVEYIGELIDQVTAKKREKIYAQDQNTGCYMYYFQHRNHHVDATAETDKLGRLVNHSRNGNLIARVVEVGSTPHLVLTAKENIPVGVEITYDYGDRSREAIRHHPWLAL</sequence>
<dbReference type="AlphaFoldDB" id="A0A6V7GUP4"/>
<keyword evidence="11" id="KW-0539">Nucleus</keyword>
<dbReference type="InterPro" id="IPR001214">
    <property type="entry name" value="SET_dom"/>
</dbReference>
<evidence type="ECO:0000256" key="2">
    <source>
        <dbReference type="ARBA" id="ARBA00004286"/>
    </source>
</evidence>
<dbReference type="PANTHER" id="PTHR46167">
    <property type="entry name" value="N-LYSINE METHYLTRANSFERASE KMT5A"/>
    <property type="match status" value="1"/>
</dbReference>
<evidence type="ECO:0000256" key="1">
    <source>
        <dbReference type="ARBA" id="ARBA00004123"/>
    </source>
</evidence>
<feature type="non-terminal residue" evidence="14">
    <location>
        <position position="364"/>
    </location>
</feature>
<keyword evidence="9" id="KW-0805">Transcription regulation</keyword>
<evidence type="ECO:0000256" key="11">
    <source>
        <dbReference type="ARBA" id="ARBA00023242"/>
    </source>
</evidence>
<proteinExistence type="predicted"/>
<comment type="subcellular location">
    <subcellularLocation>
        <location evidence="2">Chromosome</location>
    </subcellularLocation>
    <subcellularLocation>
        <location evidence="1">Nucleus</location>
    </subcellularLocation>
</comment>
<dbReference type="GO" id="GO:0006357">
    <property type="term" value="P:regulation of transcription by RNA polymerase II"/>
    <property type="evidence" value="ECO:0007669"/>
    <property type="project" value="TreeGrafter"/>
</dbReference>
<protein>
    <recommendedName>
        <fullName evidence="3">[histone H4]-lysine(20) N-methyltransferase</fullName>
        <ecNumber evidence="3">2.1.1.361</ecNumber>
    </recommendedName>
</protein>
<dbReference type="CDD" id="cd10528">
    <property type="entry name" value="SET_SETD8"/>
    <property type="match status" value="1"/>
</dbReference>
<dbReference type="GO" id="GO:0005634">
    <property type="term" value="C:nucleus"/>
    <property type="evidence" value="ECO:0007669"/>
    <property type="project" value="UniProtKB-SubCell"/>
</dbReference>
<dbReference type="GO" id="GO:0043516">
    <property type="term" value="P:regulation of DNA damage response, signal transduction by p53 class mediator"/>
    <property type="evidence" value="ECO:0007669"/>
    <property type="project" value="TreeGrafter"/>
</dbReference>